<evidence type="ECO:0000256" key="1">
    <source>
        <dbReference type="ARBA" id="ARBA00022729"/>
    </source>
</evidence>
<accession>A0ABQ9LMB5</accession>
<dbReference type="Proteomes" id="UP001174677">
    <property type="component" value="Chromosome 11"/>
</dbReference>
<sequence>MATFLNFLSAIFFLSLIGQGNGQCYPVTDLKVFQTQTGDQVGNKPQWKVTILNDCICTQMSIKLACNGFHSTEEIDPSMLAKADDTACHINNEQPLHGHHTFNFTYAWDAIYPFNPIYSEIACS</sequence>
<dbReference type="InterPro" id="IPR040361">
    <property type="entry name" value="TPD1"/>
</dbReference>
<proteinExistence type="predicted"/>
<feature type="signal peptide" evidence="2">
    <location>
        <begin position="1"/>
        <end position="22"/>
    </location>
</feature>
<evidence type="ECO:0000313" key="4">
    <source>
        <dbReference type="Proteomes" id="UP001174677"/>
    </source>
</evidence>
<keyword evidence="1 2" id="KW-0732">Signal</keyword>
<evidence type="ECO:0000256" key="2">
    <source>
        <dbReference type="SAM" id="SignalP"/>
    </source>
</evidence>
<evidence type="ECO:0000313" key="3">
    <source>
        <dbReference type="EMBL" id="KAJ9167709.1"/>
    </source>
</evidence>
<dbReference type="EMBL" id="JARPOI010000011">
    <property type="protein sequence ID" value="KAJ9167709.1"/>
    <property type="molecule type" value="Genomic_DNA"/>
</dbReference>
<name>A0ABQ9LMB5_HEVBR</name>
<organism evidence="3 4">
    <name type="scientific">Hevea brasiliensis</name>
    <name type="common">Para rubber tree</name>
    <name type="synonym">Siphonia brasiliensis</name>
    <dbReference type="NCBI Taxonomy" id="3981"/>
    <lineage>
        <taxon>Eukaryota</taxon>
        <taxon>Viridiplantae</taxon>
        <taxon>Streptophyta</taxon>
        <taxon>Embryophyta</taxon>
        <taxon>Tracheophyta</taxon>
        <taxon>Spermatophyta</taxon>
        <taxon>Magnoliopsida</taxon>
        <taxon>eudicotyledons</taxon>
        <taxon>Gunneridae</taxon>
        <taxon>Pentapetalae</taxon>
        <taxon>rosids</taxon>
        <taxon>fabids</taxon>
        <taxon>Malpighiales</taxon>
        <taxon>Euphorbiaceae</taxon>
        <taxon>Crotonoideae</taxon>
        <taxon>Micrandreae</taxon>
        <taxon>Hevea</taxon>
    </lineage>
</organism>
<dbReference type="PANTHER" id="PTHR33184">
    <property type="entry name" value="PROTEIN TAPETUM DETERMINANT 1-LIKE-RELATED"/>
    <property type="match status" value="1"/>
</dbReference>
<dbReference type="Pfam" id="PF24068">
    <property type="entry name" value="TPD1_C"/>
    <property type="match status" value="1"/>
</dbReference>
<gene>
    <name evidence="3" type="ORF">P3X46_019315</name>
</gene>
<feature type="chain" id="PRO_5045128639" evidence="2">
    <location>
        <begin position="23"/>
        <end position="124"/>
    </location>
</feature>
<dbReference type="PANTHER" id="PTHR33184:SF69">
    <property type="match status" value="1"/>
</dbReference>
<protein>
    <submittedName>
        <fullName evidence="3">Uncharacterized protein</fullName>
    </submittedName>
</protein>
<comment type="caution">
    <text evidence="3">The sequence shown here is derived from an EMBL/GenBank/DDBJ whole genome shotgun (WGS) entry which is preliminary data.</text>
</comment>
<keyword evidence="4" id="KW-1185">Reference proteome</keyword>
<reference evidence="3" key="1">
    <citation type="journal article" date="2023" name="Plant Biotechnol. J.">
        <title>Chromosome-level wild Hevea brasiliensis genome provides new tools for genomic-assisted breeding and valuable loci to elevate rubber yield.</title>
        <authorList>
            <person name="Cheng H."/>
            <person name="Song X."/>
            <person name="Hu Y."/>
            <person name="Wu T."/>
            <person name="Yang Q."/>
            <person name="An Z."/>
            <person name="Feng S."/>
            <person name="Deng Z."/>
            <person name="Wu W."/>
            <person name="Zeng X."/>
            <person name="Tu M."/>
            <person name="Wang X."/>
            <person name="Huang H."/>
        </authorList>
    </citation>
    <scope>NUCLEOTIDE SEQUENCE</scope>
    <source>
        <strain evidence="3">MT/VB/25A 57/8</strain>
    </source>
</reference>